<evidence type="ECO:0000313" key="3">
    <source>
        <dbReference type="Proteomes" id="UP000603865"/>
    </source>
</evidence>
<proteinExistence type="inferred from homology"/>
<accession>A0A918CIM3</accession>
<reference evidence="2" key="2">
    <citation type="submission" date="2020-09" db="EMBL/GenBank/DDBJ databases">
        <authorList>
            <person name="Sun Q."/>
            <person name="Ohkuma M."/>
        </authorList>
    </citation>
    <scope>NUCLEOTIDE SEQUENCE</scope>
    <source>
        <strain evidence="2">JCM 31311</strain>
    </source>
</reference>
<name>A0A918CIM3_9DEIO</name>
<evidence type="ECO:0000313" key="2">
    <source>
        <dbReference type="EMBL" id="GGR24919.1"/>
    </source>
</evidence>
<reference evidence="2" key="1">
    <citation type="journal article" date="2014" name="Int. J. Syst. Evol. Microbiol.">
        <title>Complete genome sequence of Corynebacterium casei LMG S-19264T (=DSM 44701T), isolated from a smear-ripened cheese.</title>
        <authorList>
            <consortium name="US DOE Joint Genome Institute (JGI-PGF)"/>
            <person name="Walter F."/>
            <person name="Albersmeier A."/>
            <person name="Kalinowski J."/>
            <person name="Ruckert C."/>
        </authorList>
    </citation>
    <scope>NUCLEOTIDE SEQUENCE</scope>
    <source>
        <strain evidence="2">JCM 31311</strain>
    </source>
</reference>
<dbReference type="GO" id="GO:0019239">
    <property type="term" value="F:deaminase activity"/>
    <property type="evidence" value="ECO:0007669"/>
    <property type="project" value="TreeGrafter"/>
</dbReference>
<dbReference type="InterPro" id="IPR035959">
    <property type="entry name" value="RutC-like_sf"/>
</dbReference>
<dbReference type="Proteomes" id="UP000603865">
    <property type="component" value="Unassembled WGS sequence"/>
</dbReference>
<dbReference type="AlphaFoldDB" id="A0A918CIM3"/>
<comment type="similarity">
    <text evidence="1">Belongs to the RutC family.</text>
</comment>
<dbReference type="SUPFAM" id="SSF55298">
    <property type="entry name" value="YjgF-like"/>
    <property type="match status" value="1"/>
</dbReference>
<dbReference type="PANTHER" id="PTHR11803">
    <property type="entry name" value="2-IMINOBUTANOATE/2-IMINOPROPANOATE DEAMINASE RIDA"/>
    <property type="match status" value="1"/>
</dbReference>
<dbReference type="CDD" id="cd00448">
    <property type="entry name" value="YjgF_YER057c_UK114_family"/>
    <property type="match status" value="1"/>
</dbReference>
<dbReference type="PANTHER" id="PTHR11803:SF58">
    <property type="entry name" value="PROTEIN HMF1-RELATED"/>
    <property type="match status" value="1"/>
</dbReference>
<dbReference type="InterPro" id="IPR006175">
    <property type="entry name" value="YjgF/YER057c/UK114"/>
</dbReference>
<dbReference type="RefSeq" id="WP_189092340.1">
    <property type="nucleotide sequence ID" value="NZ_BMQL01000034.1"/>
</dbReference>
<organism evidence="2 3">
    <name type="scientific">Deinococcus ruber</name>
    <dbReference type="NCBI Taxonomy" id="1848197"/>
    <lineage>
        <taxon>Bacteria</taxon>
        <taxon>Thermotogati</taxon>
        <taxon>Deinococcota</taxon>
        <taxon>Deinococci</taxon>
        <taxon>Deinococcales</taxon>
        <taxon>Deinococcaceae</taxon>
        <taxon>Deinococcus</taxon>
    </lineage>
</organism>
<dbReference type="GO" id="GO:0005829">
    <property type="term" value="C:cytosol"/>
    <property type="evidence" value="ECO:0007669"/>
    <property type="project" value="TreeGrafter"/>
</dbReference>
<keyword evidence="3" id="KW-1185">Reference proteome</keyword>
<evidence type="ECO:0000256" key="1">
    <source>
        <dbReference type="ARBA" id="ARBA00010552"/>
    </source>
</evidence>
<dbReference type="EMBL" id="BMQL01000034">
    <property type="protein sequence ID" value="GGR24919.1"/>
    <property type="molecule type" value="Genomic_DNA"/>
</dbReference>
<dbReference type="Pfam" id="PF01042">
    <property type="entry name" value="Ribonuc_L-PSP"/>
    <property type="match status" value="1"/>
</dbReference>
<protein>
    <recommendedName>
        <fullName evidence="4">Enamine deaminase RidA</fullName>
    </recommendedName>
</protein>
<gene>
    <name evidence="2" type="ORF">GCM10008957_40740</name>
</gene>
<evidence type="ECO:0008006" key="4">
    <source>
        <dbReference type="Google" id="ProtNLM"/>
    </source>
</evidence>
<dbReference type="Gene3D" id="3.30.1330.40">
    <property type="entry name" value="RutC-like"/>
    <property type="match status" value="1"/>
</dbReference>
<comment type="caution">
    <text evidence="2">The sequence shown here is derived from an EMBL/GenBank/DDBJ whole genome shotgun (WGS) entry which is preliminary data.</text>
</comment>
<sequence length="139" mass="15061">MNDSPSRRFLFPDGLAKVPGYTPVVEVRAGRTAYISGQVPTDEVGRLIGASDFEAQARQVFQNLERALRAADMDFSHVVKFGIYLTDMANLTAMRRVRDEFIGAAQPPASTLVQVAALGHPEWLFEVDAVAVAPLDAGA</sequence>